<sequence length="603" mass="66748">MESQGKSESLDQNTKTTEENVAKCSFVITVGSDGLIEISSPNPDSQAPQDEINSGNPTSTNQVSDMVSKKQRFSIAVLKEDSNDIDEGPAKIPEKINTNLQSLDGEKKTEVVPPFVKICNKDLANRPSFVVLEDALERNRIKQDSEQCQKSSHAESQTGETGSKNSVTSTNNVSQRDNAIAPLRKLSTQTAAQVRQKLSTLNNKQPELVSESMKRAGNSLIVQKQQQHQPLQQQTQQQHQQLQQQQQQQHQQLQQQQHQQLQQQQLQQQFGNNSPYVTISFLPMTQPGATSSSPVMYPCQQFLSATPSSMSSCSCCSCSNCCPPRATQVCQLPMGNGCCQIQNPVYGSNCCMLKPENFPNSGSCCPISNMEAHPSMGFNGQFSQHMIHPILTTSPSALQQQQTNIPVAGGFYSGCSCHSICPCNQCSHHRMPAYHHPCCHCPGFFNSQQMHQMQQQQLQQQQQSNCVCCPIKVNQQQHSPSKGVRVLKATGKPTNRDGLKHIFSKKPAEIPKPPAQEQAKDQEEHQSHKKTSREAPRSIGGVSSFKSNSNPTPLYLARYGKTCLILRPISTAIMPRLLTKRISRYTSVIAWPTNNIKSNVHTT</sequence>
<feature type="region of interest" description="Disordered" evidence="4">
    <location>
        <begin position="35"/>
        <end position="68"/>
    </location>
</feature>
<feature type="region of interest" description="Disordered" evidence="4">
    <location>
        <begin position="479"/>
        <end position="551"/>
    </location>
</feature>
<keyword evidence="2" id="KW-0539">Nucleus</keyword>
<proteinExistence type="predicted"/>
<dbReference type="PANTHER" id="PTHR45093:SF2">
    <property type="entry name" value="LISH DOMAIN-CONTAINING PROTEIN"/>
    <property type="match status" value="1"/>
</dbReference>
<feature type="compositionally biased region" description="Polar residues" evidence="4">
    <location>
        <begin position="39"/>
        <end position="65"/>
    </location>
</feature>
<reference evidence="6" key="1">
    <citation type="submission" date="2025-08" db="UniProtKB">
        <authorList>
            <consortium name="RefSeq"/>
        </authorList>
    </citation>
    <scope>IDENTIFICATION</scope>
</reference>
<gene>
    <name evidence="6" type="primary">schuy</name>
</gene>
<evidence type="ECO:0000256" key="2">
    <source>
        <dbReference type="ARBA" id="ARBA00023242"/>
    </source>
</evidence>
<dbReference type="GO" id="GO:0016301">
    <property type="term" value="F:kinase activity"/>
    <property type="evidence" value="ECO:0007669"/>
    <property type="project" value="UniProtKB-KW"/>
</dbReference>
<keyword evidence="6" id="KW-0808">Transferase</keyword>
<evidence type="ECO:0000256" key="3">
    <source>
        <dbReference type="SAM" id="Coils"/>
    </source>
</evidence>
<feature type="compositionally biased region" description="Low complexity" evidence="4">
    <location>
        <begin position="165"/>
        <end position="174"/>
    </location>
</feature>
<evidence type="ECO:0000256" key="1">
    <source>
        <dbReference type="ARBA" id="ARBA00004123"/>
    </source>
</evidence>
<keyword evidence="5" id="KW-1185">Reference proteome</keyword>
<evidence type="ECO:0000256" key="4">
    <source>
        <dbReference type="SAM" id="MobiDB-lite"/>
    </source>
</evidence>
<name>A0AB40A573_DROSZ</name>
<organism evidence="5 6">
    <name type="scientific">Drosophila suzukii</name>
    <name type="common">Spotted-wing drosophila fruit fly</name>
    <dbReference type="NCBI Taxonomy" id="28584"/>
    <lineage>
        <taxon>Eukaryota</taxon>
        <taxon>Metazoa</taxon>
        <taxon>Ecdysozoa</taxon>
        <taxon>Arthropoda</taxon>
        <taxon>Hexapoda</taxon>
        <taxon>Insecta</taxon>
        <taxon>Pterygota</taxon>
        <taxon>Neoptera</taxon>
        <taxon>Endopterygota</taxon>
        <taxon>Diptera</taxon>
        <taxon>Brachycera</taxon>
        <taxon>Muscomorpha</taxon>
        <taxon>Ephydroidea</taxon>
        <taxon>Drosophilidae</taxon>
        <taxon>Drosophila</taxon>
        <taxon>Sophophora</taxon>
    </lineage>
</organism>
<accession>A0AB40A573</accession>
<dbReference type="RefSeq" id="XP_036671737.3">
    <property type="nucleotide sequence ID" value="XM_036815842.3"/>
</dbReference>
<feature type="compositionally biased region" description="Polar residues" evidence="4">
    <location>
        <begin position="1"/>
        <end position="15"/>
    </location>
</feature>
<evidence type="ECO:0000313" key="5">
    <source>
        <dbReference type="Proteomes" id="UP001652628"/>
    </source>
</evidence>
<dbReference type="PANTHER" id="PTHR45093">
    <property type="entry name" value="TRANSCRIPTION ACTIVATOR MSS11"/>
    <property type="match status" value="1"/>
</dbReference>
<feature type="region of interest" description="Disordered" evidence="4">
    <location>
        <begin position="1"/>
        <end position="23"/>
    </location>
</feature>
<dbReference type="Proteomes" id="UP001652628">
    <property type="component" value="Chromosome 3"/>
</dbReference>
<protein>
    <submittedName>
        <fullName evidence="6">Alpha-protein kinase 1</fullName>
    </submittedName>
</protein>
<comment type="subcellular location">
    <subcellularLocation>
        <location evidence="1">Nucleus</location>
    </subcellularLocation>
</comment>
<keyword evidence="3" id="KW-0175">Coiled coil</keyword>
<evidence type="ECO:0000313" key="6">
    <source>
        <dbReference type="RefSeq" id="XP_036671737.3"/>
    </source>
</evidence>
<feature type="compositionally biased region" description="Polar residues" evidence="4">
    <location>
        <begin position="148"/>
        <end position="164"/>
    </location>
</feature>
<keyword evidence="6" id="KW-0418">Kinase</keyword>
<feature type="compositionally biased region" description="Basic and acidic residues" evidence="4">
    <location>
        <begin position="518"/>
        <end position="536"/>
    </location>
</feature>
<dbReference type="AlphaFoldDB" id="A0AB40A573"/>
<feature type="region of interest" description="Disordered" evidence="4">
    <location>
        <begin position="140"/>
        <end position="185"/>
    </location>
</feature>
<feature type="coiled-coil region" evidence="3">
    <location>
        <begin position="232"/>
        <end position="263"/>
    </location>
</feature>
<dbReference type="GeneID" id="108005526"/>